<dbReference type="PANTHER" id="PTHR11339">
    <property type="entry name" value="EXTRACELLULAR MATRIX GLYCOPROTEIN RELATED"/>
    <property type="match status" value="1"/>
</dbReference>
<dbReference type="InterPro" id="IPR014853">
    <property type="entry name" value="VWF/SSPO/ZAN-like_Cys-rich_dom"/>
</dbReference>
<evidence type="ECO:0000313" key="4">
    <source>
        <dbReference type="Proteomes" id="UP000784294"/>
    </source>
</evidence>
<proteinExistence type="predicted"/>
<reference evidence="3" key="1">
    <citation type="submission" date="2018-11" db="EMBL/GenBank/DDBJ databases">
        <authorList>
            <consortium name="Pathogen Informatics"/>
        </authorList>
    </citation>
    <scope>NUCLEOTIDE SEQUENCE</scope>
</reference>
<name>A0A448WXP7_9PLAT</name>
<gene>
    <name evidence="3" type="ORF">PXEA_LOCUS16211</name>
</gene>
<evidence type="ECO:0000313" key="3">
    <source>
        <dbReference type="EMBL" id="VEL22771.1"/>
    </source>
</evidence>
<sequence length="104" mass="10969">MITGLCISSNPERRDWAAASCALLLSPSGPFQSCVQALGPEADRYHDDCIYDACGCDQGGDCQCLCTAIAAMAQACANIGHVVRWRSQSLCRECSGSPGLPVRS</sequence>
<accession>A0A448WXP7</accession>
<feature type="domain" description="VWF/SSPO/Zonadhesin-like cysteine-rich" evidence="2">
    <location>
        <begin position="14"/>
        <end position="92"/>
    </location>
</feature>
<dbReference type="SMART" id="SM00832">
    <property type="entry name" value="C8"/>
    <property type="match status" value="1"/>
</dbReference>
<dbReference type="Proteomes" id="UP000784294">
    <property type="component" value="Unassembled WGS sequence"/>
</dbReference>
<keyword evidence="1" id="KW-1015">Disulfide bond</keyword>
<keyword evidence="4" id="KW-1185">Reference proteome</keyword>
<dbReference type="Pfam" id="PF08742">
    <property type="entry name" value="C8"/>
    <property type="match status" value="1"/>
</dbReference>
<comment type="caution">
    <text evidence="3">The sequence shown here is derived from an EMBL/GenBank/DDBJ whole genome shotgun (WGS) entry which is preliminary data.</text>
</comment>
<dbReference type="InterPro" id="IPR050780">
    <property type="entry name" value="Mucin_vWF_Thrombospondin_sf"/>
</dbReference>
<protein>
    <recommendedName>
        <fullName evidence="2">VWF/SSPO/Zonadhesin-like cysteine-rich domain-containing protein</fullName>
    </recommendedName>
</protein>
<organism evidence="3 4">
    <name type="scientific">Protopolystoma xenopodis</name>
    <dbReference type="NCBI Taxonomy" id="117903"/>
    <lineage>
        <taxon>Eukaryota</taxon>
        <taxon>Metazoa</taxon>
        <taxon>Spiralia</taxon>
        <taxon>Lophotrochozoa</taxon>
        <taxon>Platyhelminthes</taxon>
        <taxon>Monogenea</taxon>
        <taxon>Polyopisthocotylea</taxon>
        <taxon>Polystomatidea</taxon>
        <taxon>Polystomatidae</taxon>
        <taxon>Protopolystoma</taxon>
    </lineage>
</organism>
<evidence type="ECO:0000256" key="1">
    <source>
        <dbReference type="ARBA" id="ARBA00023157"/>
    </source>
</evidence>
<dbReference type="AlphaFoldDB" id="A0A448WXP7"/>
<evidence type="ECO:0000259" key="2">
    <source>
        <dbReference type="SMART" id="SM00832"/>
    </source>
</evidence>
<dbReference type="EMBL" id="CAAALY010058323">
    <property type="protein sequence ID" value="VEL22771.1"/>
    <property type="molecule type" value="Genomic_DNA"/>
</dbReference>